<reference evidence="1 2" key="1">
    <citation type="journal article" date="2021" name="Front. Genet.">
        <title>Chromosome-Level Genome Assembly Reveals Significant Gene Expansion in the Toll and IMD Signaling Pathways of Dendrolimus kikuchii.</title>
        <authorList>
            <person name="Zhou J."/>
            <person name="Wu P."/>
            <person name="Xiong Z."/>
            <person name="Liu N."/>
            <person name="Zhao N."/>
            <person name="Ji M."/>
            <person name="Qiu Y."/>
            <person name="Yang B."/>
        </authorList>
    </citation>
    <scope>NUCLEOTIDE SEQUENCE [LARGE SCALE GENOMIC DNA]</scope>
    <source>
        <strain evidence="1">Ann1</strain>
    </source>
</reference>
<evidence type="ECO:0000313" key="1">
    <source>
        <dbReference type="EMBL" id="KAJ0180252.1"/>
    </source>
</evidence>
<comment type="caution">
    <text evidence="1">The sequence shown here is derived from an EMBL/GenBank/DDBJ whole genome shotgun (WGS) entry which is preliminary data.</text>
</comment>
<gene>
    <name evidence="1" type="ORF">K1T71_003656</name>
</gene>
<proteinExistence type="predicted"/>
<name>A0ACC1D9K9_9NEOP</name>
<organism evidence="1 2">
    <name type="scientific">Dendrolimus kikuchii</name>
    <dbReference type="NCBI Taxonomy" id="765133"/>
    <lineage>
        <taxon>Eukaryota</taxon>
        <taxon>Metazoa</taxon>
        <taxon>Ecdysozoa</taxon>
        <taxon>Arthropoda</taxon>
        <taxon>Hexapoda</taxon>
        <taxon>Insecta</taxon>
        <taxon>Pterygota</taxon>
        <taxon>Neoptera</taxon>
        <taxon>Endopterygota</taxon>
        <taxon>Lepidoptera</taxon>
        <taxon>Glossata</taxon>
        <taxon>Ditrysia</taxon>
        <taxon>Bombycoidea</taxon>
        <taxon>Lasiocampidae</taxon>
        <taxon>Dendrolimus</taxon>
    </lineage>
</organism>
<protein>
    <submittedName>
        <fullName evidence="1">Uncharacterized protein</fullName>
    </submittedName>
</protein>
<keyword evidence="2" id="KW-1185">Reference proteome</keyword>
<evidence type="ECO:0000313" key="2">
    <source>
        <dbReference type="Proteomes" id="UP000824533"/>
    </source>
</evidence>
<accession>A0ACC1D9K9</accession>
<sequence>MSVETANSSTDKGPNLRFSLQSRRNAQRLLADYLNSVKMVQRHRYIFIALSLFCVHVIAKRKYTCPIGFSIAYTRGDDPICYRQKGPEAFGDKFKDCPGNLYTSKLYHSLNITKTELVLWAEYKSTYPGGPFIDWSYTESTGDMLLTTYDVNYDKSLGLDQELCVVIDPVMNFTASVCDEEHFRYCFIKPYPSENDMATEGCKEFSDSWRFYSPSPTCLKTIKGVGGGTVRATWKQAEELCHKKGAALLSKGWRYSNNPLLHTSDSYPMYPLGMEFDSTGNLRYEDIYDNAVVILPLSSTARTTYSTLLQSNNLISAVDNNTSLECIRFTDNVTLAQALLGYYWCIHIDSKNFQVTESNRALFVREKTSLVNLYAIKIILKSGYRFENLDEMYRNWKRKLREYIFYYTKYTKVNGEVDIVDFERFEAALKEFKNANAGLKVKEKDVITVIKIKHLYLDGKTALVHLELNPEMVPVPPGTWDGMKVQYMKRAYYCKGVDSIPMLALGQSTITSGCRQFTCVGDFNEGVQWVTTALPDCITRQSAMVTETYNVTEETNHVTLIMPTVGTMEPVRATRDHLQRDITSESSEEIVEIPSNVSTPQPNSSIDTTSESHVTTAVTLAPAATNPTTEDTETSMAATPTRPRPPSNTTPITTTLPPTTTTQRTPQDQLQQVMDDLGALINNDSTIIVIEDIDEAFNQVDELLAVTDDLEIPGELLHLLDNIGARIDLNGSEEATAVRENIALLIADAQPQMPVKGLRIATRETDVFSDGAFEIIREEVNSTHLRTEESEVVVALPPSVASSSRRISFVVFRNDRAFQSNHTTYSVNSRVLSINVENTTEFHQGEVIDIHLTPMLAEPESNQSRSCAYWHFLEDGTGFWSQEGCTFIRAAQAGMLDTCRCDHLTHFAEILIPRTNFSDAHENALQILSMIGCFLSIIGLLLIGLTAILFRSWRRDFSNKVWLHLCVAILFLSLCFLIVCFTPFDTYNIGCMLVGILLHYSVLASFSWMLVAAVLSYRRLVMVFTRDASHKLLRASAFAWGAPCAVVGILLSVAPDSYAGQFGESVTNAFCYPSGLSLWLSVYAPIAIMLFANWTLFILIVRSVFASKRIQRHGDSNEALRCASVSCLLVFLFGLPWIFGLFPSNIVTVYLFVLTATYQGFVLFIFFVVGNKKTRDLWLNKLKIKQTRKIPVTSSTFTNRSTGGNPGWRTPAGGPASMEAKNSKPRSLASPDDSRFS</sequence>
<dbReference type="EMBL" id="CM034392">
    <property type="protein sequence ID" value="KAJ0180252.1"/>
    <property type="molecule type" value="Genomic_DNA"/>
</dbReference>
<dbReference type="Proteomes" id="UP000824533">
    <property type="component" value="Linkage Group LG06"/>
</dbReference>